<name>A0A2M9BSH6_9BACT</name>
<evidence type="ECO:0000256" key="1">
    <source>
        <dbReference type="SAM" id="SignalP"/>
    </source>
</evidence>
<dbReference type="RefSeq" id="WP_157807427.1">
    <property type="nucleotide sequence ID" value="NZ_PGFA01000001.1"/>
</dbReference>
<keyword evidence="1" id="KW-0732">Signal</keyword>
<protein>
    <submittedName>
        <fullName evidence="2">Uncharacterized protein</fullName>
    </submittedName>
</protein>
<reference evidence="2 3" key="1">
    <citation type="submission" date="2017-11" db="EMBL/GenBank/DDBJ databases">
        <title>Genomic Encyclopedia of Archaeal and Bacterial Type Strains, Phase II (KMG-II): From Individual Species to Whole Genera.</title>
        <authorList>
            <person name="Goeker M."/>
        </authorList>
    </citation>
    <scope>NUCLEOTIDE SEQUENCE [LARGE SCALE GENOMIC DNA]</scope>
    <source>
        <strain evidence="2 3">DSM 11115</strain>
    </source>
</reference>
<accession>A0A2M9BSH6</accession>
<feature type="chain" id="PRO_5014702441" evidence="1">
    <location>
        <begin position="26"/>
        <end position="194"/>
    </location>
</feature>
<evidence type="ECO:0000313" key="2">
    <source>
        <dbReference type="EMBL" id="PJJ60893.1"/>
    </source>
</evidence>
<organism evidence="2 3">
    <name type="scientific">Hymenobacter chitinivorans DSM 11115</name>
    <dbReference type="NCBI Taxonomy" id="1121954"/>
    <lineage>
        <taxon>Bacteria</taxon>
        <taxon>Pseudomonadati</taxon>
        <taxon>Bacteroidota</taxon>
        <taxon>Cytophagia</taxon>
        <taxon>Cytophagales</taxon>
        <taxon>Hymenobacteraceae</taxon>
        <taxon>Hymenobacter</taxon>
    </lineage>
</organism>
<keyword evidence="3" id="KW-1185">Reference proteome</keyword>
<dbReference type="OrthoDB" id="883307at2"/>
<feature type="signal peptide" evidence="1">
    <location>
        <begin position="1"/>
        <end position="25"/>
    </location>
</feature>
<dbReference type="EMBL" id="PGFA01000001">
    <property type="protein sequence ID" value="PJJ60893.1"/>
    <property type="molecule type" value="Genomic_DNA"/>
</dbReference>
<dbReference type="AlphaFoldDB" id="A0A2M9BSH6"/>
<proteinExistence type="predicted"/>
<sequence length="194" mass="20467">MNPLLLALGLLLGGGLLGQPAAAPATPAPAPPLAQDADCVRGAAEPIVKKAVFPRSTFRLLPDKINGIETIACPNGDQVVIYNEGCEYYMLRFLITTARFGPPTTNPAPWFRHAATLMSGLLPGLQAPIDLPQGIRLLTARLNQDQKKPGRPLALGEDIFYGSKTMRSSVSIDSLARGAGNQTVVAVTFAIGPL</sequence>
<evidence type="ECO:0000313" key="3">
    <source>
        <dbReference type="Proteomes" id="UP000228535"/>
    </source>
</evidence>
<gene>
    <name evidence="2" type="ORF">CLV45_2328</name>
</gene>
<dbReference type="Proteomes" id="UP000228535">
    <property type="component" value="Unassembled WGS sequence"/>
</dbReference>
<comment type="caution">
    <text evidence="2">The sequence shown here is derived from an EMBL/GenBank/DDBJ whole genome shotgun (WGS) entry which is preliminary data.</text>
</comment>